<sequence>MIHVLRRSRSLVAVAAAVAAALTLAGCGGSGSAHTGSASSGKRTVQATNGSVTVPAHPKRIVAISYVAGALLDVGVVPVGTTKVEEPLELTPEQTARIAASTQIGAGDQVNLEKVAELRPDLIIVEGADFGWPIDKLGRIAPTLYYEVAKPSELVESAEKIALAVGRDAELKRLKDAYAARLAQVKSAYSAQLTNTKFSLVSTYGDGKFYIDTRTSWMGQVLNALGAGFAKESDRTDTHENEYSQEKISVLADADVVLIGNSGGKLSPPTEEMLATAQWKLLKAAKDRQVHGVNFSYADRYTSLTAVLGQIETILKELG</sequence>
<feature type="chain" id="PRO_5047400444" evidence="5">
    <location>
        <begin position="26"/>
        <end position="319"/>
    </location>
</feature>
<dbReference type="PROSITE" id="PS50983">
    <property type="entry name" value="FE_B12_PBP"/>
    <property type="match status" value="1"/>
</dbReference>
<evidence type="ECO:0000313" key="8">
    <source>
        <dbReference type="Proteomes" id="UP001501710"/>
    </source>
</evidence>
<dbReference type="EMBL" id="BAABAS010000006">
    <property type="protein sequence ID" value="GAA4232127.1"/>
    <property type="molecule type" value="Genomic_DNA"/>
</dbReference>
<evidence type="ECO:0000256" key="5">
    <source>
        <dbReference type="SAM" id="SignalP"/>
    </source>
</evidence>
<dbReference type="InterPro" id="IPR051313">
    <property type="entry name" value="Bact_iron-sidero_bind"/>
</dbReference>
<protein>
    <submittedName>
        <fullName evidence="7">ABC transporter substrate-binding protein</fullName>
    </submittedName>
</protein>
<proteinExistence type="inferred from homology"/>
<dbReference type="PANTHER" id="PTHR30532:SF1">
    <property type="entry name" value="IRON(3+)-HYDROXAMATE-BINDING PROTEIN FHUD"/>
    <property type="match status" value="1"/>
</dbReference>
<accession>A0ABP8C1K5</accession>
<feature type="signal peptide" evidence="5">
    <location>
        <begin position="1"/>
        <end position="25"/>
    </location>
</feature>
<dbReference type="Proteomes" id="UP001501710">
    <property type="component" value="Unassembled WGS sequence"/>
</dbReference>
<comment type="similarity">
    <text evidence="2">Belongs to the bacterial solute-binding protein 8 family.</text>
</comment>
<dbReference type="InterPro" id="IPR002491">
    <property type="entry name" value="ABC_transptr_periplasmic_BD"/>
</dbReference>
<feature type="domain" description="Fe/B12 periplasmic-binding" evidence="6">
    <location>
        <begin position="60"/>
        <end position="319"/>
    </location>
</feature>
<dbReference type="SUPFAM" id="SSF53807">
    <property type="entry name" value="Helical backbone' metal receptor"/>
    <property type="match status" value="1"/>
</dbReference>
<evidence type="ECO:0000256" key="2">
    <source>
        <dbReference type="ARBA" id="ARBA00008814"/>
    </source>
</evidence>
<comment type="subcellular location">
    <subcellularLocation>
        <location evidence="1">Cell envelope</location>
    </subcellularLocation>
</comment>
<dbReference type="PROSITE" id="PS51257">
    <property type="entry name" value="PROKAR_LIPOPROTEIN"/>
    <property type="match status" value="1"/>
</dbReference>
<dbReference type="PANTHER" id="PTHR30532">
    <property type="entry name" value="IRON III DICITRATE-BINDING PERIPLASMIC PROTEIN"/>
    <property type="match status" value="1"/>
</dbReference>
<dbReference type="Gene3D" id="3.40.50.1980">
    <property type="entry name" value="Nitrogenase molybdenum iron protein domain"/>
    <property type="match status" value="2"/>
</dbReference>
<evidence type="ECO:0000256" key="1">
    <source>
        <dbReference type="ARBA" id="ARBA00004196"/>
    </source>
</evidence>
<dbReference type="RefSeq" id="WP_344896576.1">
    <property type="nucleotide sequence ID" value="NZ_BAABAS010000006.1"/>
</dbReference>
<evidence type="ECO:0000256" key="4">
    <source>
        <dbReference type="ARBA" id="ARBA00022729"/>
    </source>
</evidence>
<evidence type="ECO:0000313" key="7">
    <source>
        <dbReference type="EMBL" id="GAA4232127.1"/>
    </source>
</evidence>
<keyword evidence="3" id="KW-0813">Transport</keyword>
<gene>
    <name evidence="7" type="ORF">GCM10022254_31240</name>
</gene>
<reference evidence="8" key="1">
    <citation type="journal article" date="2019" name="Int. J. Syst. Evol. Microbiol.">
        <title>The Global Catalogue of Microorganisms (GCM) 10K type strain sequencing project: providing services to taxonomists for standard genome sequencing and annotation.</title>
        <authorList>
            <consortium name="The Broad Institute Genomics Platform"/>
            <consortium name="The Broad Institute Genome Sequencing Center for Infectious Disease"/>
            <person name="Wu L."/>
            <person name="Ma J."/>
        </authorList>
    </citation>
    <scope>NUCLEOTIDE SEQUENCE [LARGE SCALE GENOMIC DNA]</scope>
    <source>
        <strain evidence="8">JCM 17440</strain>
    </source>
</reference>
<keyword evidence="8" id="KW-1185">Reference proteome</keyword>
<evidence type="ECO:0000256" key="3">
    <source>
        <dbReference type="ARBA" id="ARBA00022448"/>
    </source>
</evidence>
<evidence type="ECO:0000259" key="6">
    <source>
        <dbReference type="PROSITE" id="PS50983"/>
    </source>
</evidence>
<comment type="caution">
    <text evidence="7">The sequence shown here is derived from an EMBL/GenBank/DDBJ whole genome shotgun (WGS) entry which is preliminary data.</text>
</comment>
<dbReference type="Pfam" id="PF01497">
    <property type="entry name" value="Peripla_BP_2"/>
    <property type="match status" value="1"/>
</dbReference>
<name>A0ABP8C1K5_9ACTN</name>
<organism evidence="7 8">
    <name type="scientific">Actinomadura meridiana</name>
    <dbReference type="NCBI Taxonomy" id="559626"/>
    <lineage>
        <taxon>Bacteria</taxon>
        <taxon>Bacillati</taxon>
        <taxon>Actinomycetota</taxon>
        <taxon>Actinomycetes</taxon>
        <taxon>Streptosporangiales</taxon>
        <taxon>Thermomonosporaceae</taxon>
        <taxon>Actinomadura</taxon>
    </lineage>
</organism>
<keyword evidence="4 5" id="KW-0732">Signal</keyword>